<name>A0A388TDA3_TERA1</name>
<comment type="caution">
    <text evidence="1">The sequence shown here is derived from an EMBL/GenBank/DDBJ whole genome shotgun (WGS) entry which is preliminary data.</text>
</comment>
<evidence type="ECO:0000313" key="1">
    <source>
        <dbReference type="EMBL" id="GBR74658.1"/>
    </source>
</evidence>
<dbReference type="EMBL" id="BGZN01000065">
    <property type="protein sequence ID" value="GBR74658.1"/>
    <property type="molecule type" value="Genomic_DNA"/>
</dbReference>
<organism evidence="1 2">
    <name type="scientific">Termititenax aidoneus</name>
    <dbReference type="NCBI Taxonomy" id="2218524"/>
    <lineage>
        <taxon>Bacteria</taxon>
        <taxon>Bacillati</taxon>
        <taxon>Candidatus Margulisiibacteriota</taxon>
        <taxon>Candidatus Termititenacia</taxon>
        <taxon>Candidatus Termititenacales</taxon>
        <taxon>Candidatus Termititenacaceae</taxon>
        <taxon>Candidatus Termititenax</taxon>
    </lineage>
</organism>
<gene>
    <name evidence="1" type="ORF">NO1_1796</name>
</gene>
<evidence type="ECO:0000313" key="2">
    <source>
        <dbReference type="Proteomes" id="UP000269352"/>
    </source>
</evidence>
<reference evidence="1 2" key="1">
    <citation type="journal article" date="2019" name="ISME J.">
        <title>Genome analyses of uncultured TG2/ZB3 bacteria in 'Margulisbacteria' specifically attached to ectosymbiotic spirochetes of protists in the termite gut.</title>
        <authorList>
            <person name="Utami Y.D."/>
            <person name="Kuwahara H."/>
            <person name="Igai K."/>
            <person name="Murakami T."/>
            <person name="Sugaya K."/>
            <person name="Morikawa T."/>
            <person name="Nagura Y."/>
            <person name="Yuki M."/>
            <person name="Deevong P."/>
            <person name="Inoue T."/>
            <person name="Kihara K."/>
            <person name="Lo N."/>
            <person name="Yamada A."/>
            <person name="Ohkuma M."/>
            <person name="Hongoh Y."/>
        </authorList>
    </citation>
    <scope>NUCLEOTIDE SEQUENCE [LARGE SCALE GENOMIC DNA]</scope>
    <source>
        <strain evidence="1">NkOx7-01</strain>
    </source>
</reference>
<sequence>MKKLILLFIIICAALLADKVYLVDGQTLSGTLDVIDGDFVLAGRHADVTFHDEAIDAVEKGGVKYTPEQYVAALENASEYTDEDYAEYEDADDEYTYEYVEETVEYGFDALSLHDKIKLYELEKLDKNRAAALALTLPLMGHNYAGDTARGFAIFLGKFIVPVFMASAVPVDTEAADGGQAQKDVQIGVGVLTFGIMQLWEIFDAMGAVEDHNAALRARLGIEY</sequence>
<keyword evidence="2" id="KW-1185">Reference proteome</keyword>
<protein>
    <submittedName>
        <fullName evidence="1">Uncharacterized protein</fullName>
    </submittedName>
</protein>
<dbReference type="AlphaFoldDB" id="A0A388TDA3"/>
<dbReference type="Proteomes" id="UP000269352">
    <property type="component" value="Unassembled WGS sequence"/>
</dbReference>
<proteinExistence type="predicted"/>
<accession>A0A388TDA3</accession>